<feature type="transmembrane region" description="Helical" evidence="1">
    <location>
        <begin position="127"/>
        <end position="149"/>
    </location>
</feature>
<dbReference type="Proteomes" id="UP001175271">
    <property type="component" value="Unassembled WGS sequence"/>
</dbReference>
<feature type="transmembrane region" description="Helical" evidence="1">
    <location>
        <begin position="50"/>
        <end position="69"/>
    </location>
</feature>
<keyword evidence="1" id="KW-0812">Transmembrane</keyword>
<feature type="transmembrane region" description="Helical" evidence="1">
    <location>
        <begin position="21"/>
        <end position="44"/>
    </location>
</feature>
<dbReference type="AlphaFoldDB" id="A0AA39HKU2"/>
<evidence type="ECO:0000256" key="1">
    <source>
        <dbReference type="SAM" id="Phobius"/>
    </source>
</evidence>
<accession>A0AA39HKU2</accession>
<evidence type="ECO:0000313" key="3">
    <source>
        <dbReference type="Proteomes" id="UP001175271"/>
    </source>
</evidence>
<gene>
    <name evidence="2" type="ORF">QR680_018943</name>
</gene>
<reference evidence="2" key="1">
    <citation type="submission" date="2023-06" db="EMBL/GenBank/DDBJ databases">
        <title>Genomic analysis of the entomopathogenic nematode Steinernema hermaphroditum.</title>
        <authorList>
            <person name="Schwarz E.M."/>
            <person name="Heppert J.K."/>
            <person name="Baniya A."/>
            <person name="Schwartz H.T."/>
            <person name="Tan C.-H."/>
            <person name="Antoshechkin I."/>
            <person name="Sternberg P.W."/>
            <person name="Goodrich-Blair H."/>
            <person name="Dillman A.R."/>
        </authorList>
    </citation>
    <scope>NUCLEOTIDE SEQUENCE</scope>
    <source>
        <strain evidence="2">PS9179</strain>
        <tissue evidence="2">Whole animal</tissue>
    </source>
</reference>
<comment type="caution">
    <text evidence="2">The sequence shown here is derived from an EMBL/GenBank/DDBJ whole genome shotgun (WGS) entry which is preliminary data.</text>
</comment>
<protein>
    <submittedName>
        <fullName evidence="2">Uncharacterized protein</fullName>
    </submittedName>
</protein>
<name>A0AA39HKU2_9BILA</name>
<sequence length="169" mass="18429">MPLQWRFSDQCLCGLMHVKTGTTVIGVVFLVIGALNSVAVIGALMAHNALAIDGLLNSIITILLGTLAIQGVKRSQPTMLLCVLIGLGIGLAMLGIFLVFAPILLIAPDVFFGEMDHFGISALRITVLIFGSIFLVAAILNIWFMNTIYNCYIYLKKQGPPQDVQYQRY</sequence>
<keyword evidence="1" id="KW-0472">Membrane</keyword>
<proteinExistence type="predicted"/>
<organism evidence="2 3">
    <name type="scientific">Steinernema hermaphroditum</name>
    <dbReference type="NCBI Taxonomy" id="289476"/>
    <lineage>
        <taxon>Eukaryota</taxon>
        <taxon>Metazoa</taxon>
        <taxon>Ecdysozoa</taxon>
        <taxon>Nematoda</taxon>
        <taxon>Chromadorea</taxon>
        <taxon>Rhabditida</taxon>
        <taxon>Tylenchina</taxon>
        <taxon>Panagrolaimomorpha</taxon>
        <taxon>Strongyloidoidea</taxon>
        <taxon>Steinernematidae</taxon>
        <taxon>Steinernema</taxon>
    </lineage>
</organism>
<dbReference type="EMBL" id="JAUCMV010000004">
    <property type="protein sequence ID" value="KAK0407006.1"/>
    <property type="molecule type" value="Genomic_DNA"/>
</dbReference>
<feature type="transmembrane region" description="Helical" evidence="1">
    <location>
        <begin position="81"/>
        <end position="107"/>
    </location>
</feature>
<keyword evidence="3" id="KW-1185">Reference proteome</keyword>
<evidence type="ECO:0000313" key="2">
    <source>
        <dbReference type="EMBL" id="KAK0407006.1"/>
    </source>
</evidence>
<keyword evidence="1" id="KW-1133">Transmembrane helix</keyword>